<dbReference type="GO" id="GO:0005886">
    <property type="term" value="C:plasma membrane"/>
    <property type="evidence" value="ECO:0007669"/>
    <property type="project" value="TreeGrafter"/>
</dbReference>
<feature type="transmembrane region" description="Helical" evidence="6">
    <location>
        <begin position="221"/>
        <end position="246"/>
    </location>
</feature>
<dbReference type="EMBL" id="QKWP01000108">
    <property type="protein sequence ID" value="RIB27181.1"/>
    <property type="molecule type" value="Genomic_DNA"/>
</dbReference>
<dbReference type="OrthoDB" id="3648309at2759"/>
<dbReference type="InterPro" id="IPR000791">
    <property type="entry name" value="Gpr1/Fun34/SatP-like"/>
</dbReference>
<dbReference type="AlphaFoldDB" id="A0A397VZC5"/>
<reference evidence="7 8" key="1">
    <citation type="submission" date="2018-06" db="EMBL/GenBank/DDBJ databases">
        <title>Comparative genomics reveals the genomic features of Rhizophagus irregularis, R. cerebriforme, R. diaphanum and Gigaspora rosea, and their symbiotic lifestyle signature.</title>
        <authorList>
            <person name="Morin E."/>
            <person name="San Clemente H."/>
            <person name="Chen E.C.H."/>
            <person name="De La Providencia I."/>
            <person name="Hainaut M."/>
            <person name="Kuo A."/>
            <person name="Kohler A."/>
            <person name="Murat C."/>
            <person name="Tang N."/>
            <person name="Roy S."/>
            <person name="Loubradou J."/>
            <person name="Henrissat B."/>
            <person name="Grigoriev I.V."/>
            <person name="Corradi N."/>
            <person name="Roux C."/>
            <person name="Martin F.M."/>
        </authorList>
    </citation>
    <scope>NUCLEOTIDE SEQUENCE [LARGE SCALE GENOMIC DNA]</scope>
    <source>
        <strain evidence="7 8">DAOM 194757</strain>
    </source>
</reference>
<dbReference type="InterPro" id="IPR051633">
    <property type="entry name" value="AceTr"/>
</dbReference>
<dbReference type="Proteomes" id="UP000266673">
    <property type="component" value="Unassembled WGS sequence"/>
</dbReference>
<gene>
    <name evidence="7" type="ORF">C2G38_2062759</name>
</gene>
<evidence type="ECO:0008006" key="9">
    <source>
        <dbReference type="Google" id="ProtNLM"/>
    </source>
</evidence>
<dbReference type="PANTHER" id="PTHR31123">
    <property type="entry name" value="ACCUMULATION OF DYADS PROTEIN 2-RELATED"/>
    <property type="match status" value="1"/>
</dbReference>
<keyword evidence="8" id="KW-1185">Reference proteome</keyword>
<protein>
    <recommendedName>
        <fullName evidence="9">GPR1/FUN34/yaaH family-domain-containing protein</fullName>
    </recommendedName>
</protein>
<keyword evidence="4 6" id="KW-1133">Transmembrane helix</keyword>
<feature type="transmembrane region" description="Helical" evidence="6">
    <location>
        <begin position="197"/>
        <end position="215"/>
    </location>
</feature>
<organism evidence="7 8">
    <name type="scientific">Gigaspora rosea</name>
    <dbReference type="NCBI Taxonomy" id="44941"/>
    <lineage>
        <taxon>Eukaryota</taxon>
        <taxon>Fungi</taxon>
        <taxon>Fungi incertae sedis</taxon>
        <taxon>Mucoromycota</taxon>
        <taxon>Glomeromycotina</taxon>
        <taxon>Glomeromycetes</taxon>
        <taxon>Diversisporales</taxon>
        <taxon>Gigasporaceae</taxon>
        <taxon>Gigaspora</taxon>
    </lineage>
</organism>
<evidence type="ECO:0000256" key="1">
    <source>
        <dbReference type="ARBA" id="ARBA00004141"/>
    </source>
</evidence>
<dbReference type="STRING" id="44941.A0A397VZC5"/>
<comment type="similarity">
    <text evidence="2">Belongs to the acetate uptake transporter (AceTr) (TC 2.A.96) family.</text>
</comment>
<comment type="caution">
    <text evidence="7">The sequence shown here is derived from an EMBL/GenBank/DDBJ whole genome shotgun (WGS) entry which is preliminary data.</text>
</comment>
<evidence type="ECO:0000256" key="3">
    <source>
        <dbReference type="ARBA" id="ARBA00022692"/>
    </source>
</evidence>
<keyword evidence="5 6" id="KW-0472">Membrane</keyword>
<comment type="subcellular location">
    <subcellularLocation>
        <location evidence="1">Membrane</location>
        <topology evidence="1">Multi-pass membrane protein</topology>
    </subcellularLocation>
</comment>
<evidence type="ECO:0000313" key="7">
    <source>
        <dbReference type="EMBL" id="RIB27181.1"/>
    </source>
</evidence>
<evidence type="ECO:0000313" key="8">
    <source>
        <dbReference type="Proteomes" id="UP000266673"/>
    </source>
</evidence>
<keyword evidence="3 6" id="KW-0812">Transmembrane</keyword>
<dbReference type="PANTHER" id="PTHR31123:SF1">
    <property type="entry name" value="ACCUMULATION OF DYADS PROTEIN 2-RELATED"/>
    <property type="match status" value="1"/>
</dbReference>
<feature type="transmembrane region" description="Helical" evidence="6">
    <location>
        <begin position="171"/>
        <end position="190"/>
    </location>
</feature>
<evidence type="ECO:0000256" key="5">
    <source>
        <dbReference type="ARBA" id="ARBA00023136"/>
    </source>
</evidence>
<dbReference type="GO" id="GO:0015123">
    <property type="term" value="F:acetate transmembrane transporter activity"/>
    <property type="evidence" value="ECO:0007669"/>
    <property type="project" value="TreeGrafter"/>
</dbReference>
<evidence type="ECO:0000256" key="4">
    <source>
        <dbReference type="ARBA" id="ARBA00022989"/>
    </source>
</evidence>
<proteinExistence type="inferred from homology"/>
<name>A0A397VZC5_9GLOM</name>
<sequence>MPESQIYIHDLKDFNFTSRHEKVDRRSIVTMPAPKIGNPTPLGLSAFAMSTFIASLYSLGVFGIAVPNILVGVSFFTGGVTQFASGMWEYKVGNTFGGTGFSAFGGFWASLGAIYTPGFGIQEAFGIIPVAPNATINEYGLCLNNCERFDGGGALYAATNFDLFTQYHNALAVYNAAWLIFTFIFTLACLRTNIGVLGAFVSLTVAFMADVIYHLTPTNTVFLKIGGFAELTTSFIVFYCLAATLLTPDLSPIRFPLYDLSKKH</sequence>
<evidence type="ECO:0000256" key="6">
    <source>
        <dbReference type="SAM" id="Phobius"/>
    </source>
</evidence>
<evidence type="ECO:0000256" key="2">
    <source>
        <dbReference type="ARBA" id="ARBA00005587"/>
    </source>
</evidence>
<accession>A0A397VZC5</accession>
<dbReference type="Pfam" id="PF01184">
    <property type="entry name" value="Gpr1_Fun34_YaaH"/>
    <property type="match status" value="1"/>
</dbReference>
<dbReference type="NCBIfam" id="NF038013">
    <property type="entry name" value="AceTr_1"/>
    <property type="match status" value="1"/>
</dbReference>